<evidence type="ECO:0000256" key="4">
    <source>
        <dbReference type="ARBA" id="ARBA00023125"/>
    </source>
</evidence>
<dbReference type="InterPro" id="IPR036388">
    <property type="entry name" value="WH-like_DNA-bd_sf"/>
</dbReference>
<comment type="similarity">
    <text evidence="1">In the C-terminal section; belongs to the class-I pyridoxal-phosphate-dependent aminotransferase family.</text>
</comment>
<feature type="compositionally biased region" description="Gly residues" evidence="6">
    <location>
        <begin position="506"/>
        <end position="515"/>
    </location>
</feature>
<evidence type="ECO:0000256" key="6">
    <source>
        <dbReference type="SAM" id="MobiDB-lite"/>
    </source>
</evidence>
<evidence type="ECO:0000259" key="7">
    <source>
        <dbReference type="PROSITE" id="PS50949"/>
    </source>
</evidence>
<organism evidence="8 9">
    <name type="scientific">Streptomyces mirabilis</name>
    <dbReference type="NCBI Taxonomy" id="68239"/>
    <lineage>
        <taxon>Bacteria</taxon>
        <taxon>Bacillati</taxon>
        <taxon>Actinomycetota</taxon>
        <taxon>Actinomycetes</taxon>
        <taxon>Kitasatosporales</taxon>
        <taxon>Streptomycetaceae</taxon>
        <taxon>Streptomyces</taxon>
    </lineage>
</organism>
<dbReference type="CDD" id="cd00609">
    <property type="entry name" value="AAT_like"/>
    <property type="match status" value="1"/>
</dbReference>
<gene>
    <name evidence="8" type="ORF">SAMN02787118_13459</name>
</gene>
<dbReference type="Pfam" id="PF00392">
    <property type="entry name" value="GntR"/>
    <property type="match status" value="1"/>
</dbReference>
<dbReference type="CDD" id="cd07377">
    <property type="entry name" value="WHTH_GntR"/>
    <property type="match status" value="1"/>
</dbReference>
<dbReference type="PANTHER" id="PTHR46577">
    <property type="entry name" value="HTH-TYPE TRANSCRIPTIONAL REGULATORY PROTEIN GABR"/>
    <property type="match status" value="1"/>
</dbReference>
<dbReference type="SMART" id="SM00345">
    <property type="entry name" value="HTH_GNTR"/>
    <property type="match status" value="1"/>
</dbReference>
<dbReference type="PANTHER" id="PTHR46577:SF1">
    <property type="entry name" value="HTH-TYPE TRANSCRIPTIONAL REGULATORY PROTEIN GABR"/>
    <property type="match status" value="1"/>
</dbReference>
<evidence type="ECO:0000256" key="3">
    <source>
        <dbReference type="ARBA" id="ARBA00023015"/>
    </source>
</evidence>
<dbReference type="InterPro" id="IPR015424">
    <property type="entry name" value="PyrdxlP-dep_Trfase"/>
</dbReference>
<evidence type="ECO:0000256" key="5">
    <source>
        <dbReference type="ARBA" id="ARBA00023163"/>
    </source>
</evidence>
<name>A0A1I2W038_9ACTN</name>
<protein>
    <submittedName>
        <fullName evidence="8">GntR family transcriptional regulator / MocR family aminotransferase</fullName>
    </submittedName>
</protein>
<dbReference type="GO" id="GO:0030170">
    <property type="term" value="F:pyridoxal phosphate binding"/>
    <property type="evidence" value="ECO:0007669"/>
    <property type="project" value="InterPro"/>
</dbReference>
<dbReference type="InterPro" id="IPR015421">
    <property type="entry name" value="PyrdxlP-dep_Trfase_major"/>
</dbReference>
<dbReference type="GO" id="GO:0003700">
    <property type="term" value="F:DNA-binding transcription factor activity"/>
    <property type="evidence" value="ECO:0007669"/>
    <property type="project" value="InterPro"/>
</dbReference>
<dbReference type="Proteomes" id="UP000181942">
    <property type="component" value="Unassembled WGS sequence"/>
</dbReference>
<feature type="region of interest" description="Disordered" evidence="6">
    <location>
        <begin position="486"/>
        <end position="515"/>
    </location>
</feature>
<dbReference type="OrthoDB" id="594134at2"/>
<dbReference type="Gene3D" id="1.10.10.10">
    <property type="entry name" value="Winged helix-like DNA-binding domain superfamily/Winged helix DNA-binding domain"/>
    <property type="match status" value="1"/>
</dbReference>
<dbReference type="AlphaFoldDB" id="A0A1I2W038"/>
<evidence type="ECO:0000256" key="2">
    <source>
        <dbReference type="ARBA" id="ARBA00022898"/>
    </source>
</evidence>
<dbReference type="Pfam" id="PF00155">
    <property type="entry name" value="Aminotran_1_2"/>
    <property type="match status" value="1"/>
</dbReference>
<keyword evidence="8" id="KW-0032">Aminotransferase</keyword>
<keyword evidence="8" id="KW-0808">Transferase</keyword>
<sequence length="515" mass="55128">MSFTLGAFGSAVRSNLVAVFQTNLAWATLLDVGPPDGGRRRLHDRLAHALRTAIRDGRLAEGAALPPSRALAEELGCSRWVVTEAYGQLIAEGYLSARVGSATRVSWSPDTPPPRPRAQRAPARPPIRYDLAPGLPDLRAFPRRRWADAVRAVTGSAVHYDLGLPDPAGHAVLRTTVAQYLRRSRGADAHAVSVSVCAGVTDGLVRTCRALRAEGIADLAVEHPGWGRLRDAATSVGLRVHPVPVDHDGLHVDDLARTPARAVVVGAAHQFPTGTVLSAARRARLVRWAREVDGFVIEDDYDAEFRYDHHPVAVMQGMDPSRVFLLGSVSKTLSPALGLGWLVAPVAMAPVLREANLVAAAPPVLDQLALATFIDRGWYDAHLRTARRRFRSRRDLLIRTLGAQVPEGRVAGTAAGLHILLHLPEGTDTHGAVRAAAAAGLRLADLDDYRAHRSAQPALVLGYGNISDTEIPQAVALLREALRSPTSSAPTRSSQHSSVLTSPLPEGGGFLRLAP</sequence>
<proteinExistence type="inferred from homology"/>
<accession>A0A1I2W038</accession>
<dbReference type="GO" id="GO:0008483">
    <property type="term" value="F:transaminase activity"/>
    <property type="evidence" value="ECO:0007669"/>
    <property type="project" value="UniProtKB-KW"/>
</dbReference>
<keyword evidence="5" id="KW-0804">Transcription</keyword>
<feature type="domain" description="HTH gntR-type" evidence="7">
    <location>
        <begin position="40"/>
        <end position="108"/>
    </location>
</feature>
<dbReference type="Gene3D" id="3.40.640.10">
    <property type="entry name" value="Type I PLP-dependent aspartate aminotransferase-like (Major domain)"/>
    <property type="match status" value="1"/>
</dbReference>
<dbReference type="PROSITE" id="PS50949">
    <property type="entry name" value="HTH_GNTR"/>
    <property type="match status" value="1"/>
</dbReference>
<feature type="region of interest" description="Disordered" evidence="6">
    <location>
        <begin position="104"/>
        <end position="126"/>
    </location>
</feature>
<dbReference type="InterPro" id="IPR000524">
    <property type="entry name" value="Tscrpt_reg_HTH_GntR"/>
</dbReference>
<dbReference type="SUPFAM" id="SSF46785">
    <property type="entry name" value="Winged helix' DNA-binding domain"/>
    <property type="match status" value="1"/>
</dbReference>
<dbReference type="InterPro" id="IPR051446">
    <property type="entry name" value="HTH_trans_reg/aminotransferase"/>
</dbReference>
<evidence type="ECO:0000256" key="1">
    <source>
        <dbReference type="ARBA" id="ARBA00005384"/>
    </source>
</evidence>
<dbReference type="PRINTS" id="PR00035">
    <property type="entry name" value="HTHGNTR"/>
</dbReference>
<keyword evidence="2" id="KW-0663">Pyridoxal phosphate</keyword>
<evidence type="ECO:0000313" key="8">
    <source>
        <dbReference type="EMBL" id="SFG94764.1"/>
    </source>
</evidence>
<dbReference type="InterPro" id="IPR004839">
    <property type="entry name" value="Aminotransferase_I/II_large"/>
</dbReference>
<dbReference type="EMBL" id="FONR01000034">
    <property type="protein sequence ID" value="SFG94764.1"/>
    <property type="molecule type" value="Genomic_DNA"/>
</dbReference>
<evidence type="ECO:0000313" key="9">
    <source>
        <dbReference type="Proteomes" id="UP000181942"/>
    </source>
</evidence>
<dbReference type="SUPFAM" id="SSF53383">
    <property type="entry name" value="PLP-dependent transferases"/>
    <property type="match status" value="1"/>
</dbReference>
<keyword evidence="4" id="KW-0238">DNA-binding</keyword>
<keyword evidence="3" id="KW-0805">Transcription regulation</keyword>
<dbReference type="InterPro" id="IPR036390">
    <property type="entry name" value="WH_DNA-bd_sf"/>
</dbReference>
<dbReference type="GO" id="GO:0003677">
    <property type="term" value="F:DNA binding"/>
    <property type="evidence" value="ECO:0007669"/>
    <property type="project" value="UniProtKB-KW"/>
</dbReference>
<reference evidence="8 9" key="1">
    <citation type="submission" date="2016-10" db="EMBL/GenBank/DDBJ databases">
        <authorList>
            <person name="de Groot N.N."/>
        </authorList>
    </citation>
    <scope>NUCLEOTIDE SEQUENCE [LARGE SCALE GENOMIC DNA]</scope>
    <source>
        <strain evidence="8 9">OK461</strain>
    </source>
</reference>